<comment type="caution">
    <text evidence="2">The sequence shown here is derived from an EMBL/GenBank/DDBJ whole genome shotgun (WGS) entry which is preliminary data.</text>
</comment>
<evidence type="ECO:0000313" key="2">
    <source>
        <dbReference type="EMBL" id="MBE4747740.1"/>
    </source>
</evidence>
<feature type="region of interest" description="Disordered" evidence="1">
    <location>
        <begin position="1"/>
        <end position="40"/>
    </location>
</feature>
<evidence type="ECO:0000256" key="1">
    <source>
        <dbReference type="SAM" id="MobiDB-lite"/>
    </source>
</evidence>
<feature type="compositionally biased region" description="Basic residues" evidence="1">
    <location>
        <begin position="205"/>
        <end position="218"/>
    </location>
</feature>
<dbReference type="RefSeq" id="WP_193347098.1">
    <property type="nucleotide sequence ID" value="NZ_JAAIYO010000001.1"/>
</dbReference>
<feature type="compositionally biased region" description="Polar residues" evidence="1">
    <location>
        <begin position="1"/>
        <end position="10"/>
    </location>
</feature>
<evidence type="ECO:0000313" key="3">
    <source>
        <dbReference type="Proteomes" id="UP001516472"/>
    </source>
</evidence>
<feature type="compositionally biased region" description="Basic residues" evidence="1">
    <location>
        <begin position="11"/>
        <end position="22"/>
    </location>
</feature>
<name>A0ABR9PIL0_9BACT</name>
<accession>A0ABR9PIL0</accession>
<sequence>MSTCPTPTKGSRSKRRQTRKEKRAQPTQAQPVSAPAEAAPAPAGMVRLLSGQLVTEAEARQVIPGALPPEARWPEPRDERADAPPFALEVAPPPPRASHLDVSMACPDTNELEWLRTELAHRDEDFVREREARLRAEAELAGFVRAVDMLAPAFAVPLASRPHVPSAVPTVPGDSGGHVPRGHGDMKGGRGEAATAASKEEKKRAYERKKKQKQREKKRAAAEGVRAMSPVPCPLSPGDMSPPVPPRDMSPPASVPTPPVVRKARPKWMEDDAPSPEKAFFAWTQEERGRRFPGAIPEAPPSAWASWYAEALAAVGGDEQRLRAAWLAWLEDAWGQSRQPVCAARAFVGAEVWRRHVPGQGAPAEGMGPVQAPLSPVEARRRAALEVGRGDDVRGLCATGCGSDARWGMRGHPLCAKCWAAAEAEVVELTDATVAAWVASHGQQAQGGA</sequence>
<keyword evidence="3" id="KW-1185">Reference proteome</keyword>
<feature type="region of interest" description="Disordered" evidence="1">
    <location>
        <begin position="162"/>
        <end position="260"/>
    </location>
</feature>
<feature type="compositionally biased region" description="Basic and acidic residues" evidence="1">
    <location>
        <begin position="72"/>
        <end position="82"/>
    </location>
</feature>
<dbReference type="Proteomes" id="UP001516472">
    <property type="component" value="Unassembled WGS sequence"/>
</dbReference>
<organism evidence="2 3">
    <name type="scientific">Corallococcus soli</name>
    <dbReference type="NCBI Taxonomy" id="2710757"/>
    <lineage>
        <taxon>Bacteria</taxon>
        <taxon>Pseudomonadati</taxon>
        <taxon>Myxococcota</taxon>
        <taxon>Myxococcia</taxon>
        <taxon>Myxococcales</taxon>
        <taxon>Cystobacterineae</taxon>
        <taxon>Myxococcaceae</taxon>
        <taxon>Corallococcus</taxon>
    </lineage>
</organism>
<feature type="compositionally biased region" description="Low complexity" evidence="1">
    <location>
        <begin position="29"/>
        <end position="40"/>
    </location>
</feature>
<protein>
    <submittedName>
        <fullName evidence="2">Uncharacterized protein</fullName>
    </submittedName>
</protein>
<proteinExistence type="predicted"/>
<reference evidence="2 3" key="1">
    <citation type="submission" date="2020-02" db="EMBL/GenBank/DDBJ databases">
        <authorList>
            <person name="Babadi Z.K."/>
            <person name="Risdian C."/>
            <person name="Ebrahimipour G.H."/>
            <person name="Wink J."/>
        </authorList>
    </citation>
    <scope>NUCLEOTIDE SEQUENCE [LARGE SCALE GENOMIC DNA]</scope>
    <source>
        <strain evidence="2 3">ZKHCc1 1396</strain>
    </source>
</reference>
<dbReference type="EMBL" id="JAAIYO010000001">
    <property type="protein sequence ID" value="MBE4747740.1"/>
    <property type="molecule type" value="Genomic_DNA"/>
</dbReference>
<feature type="compositionally biased region" description="Pro residues" evidence="1">
    <location>
        <begin position="231"/>
        <end position="259"/>
    </location>
</feature>
<gene>
    <name evidence="2" type="ORF">G4177_06050</name>
</gene>
<feature type="region of interest" description="Disordered" evidence="1">
    <location>
        <begin position="60"/>
        <end position="102"/>
    </location>
</feature>